<evidence type="ECO:0000259" key="2">
    <source>
        <dbReference type="Pfam" id="PF23843"/>
    </source>
</evidence>
<comment type="caution">
    <text evidence="3">The sequence shown here is derived from an EMBL/GenBank/DDBJ whole genome shotgun (WGS) entry which is preliminary data.</text>
</comment>
<gene>
    <name evidence="3" type="ORF">ACFFJH_07705</name>
</gene>
<name>A0ABV6ICY7_9BURK</name>
<evidence type="ECO:0000313" key="4">
    <source>
        <dbReference type="Proteomes" id="UP001589844"/>
    </source>
</evidence>
<feature type="domain" description="DUF7210" evidence="2">
    <location>
        <begin position="5"/>
        <end position="40"/>
    </location>
</feature>
<dbReference type="EMBL" id="JBHLXJ010000008">
    <property type="protein sequence ID" value="MFC0349689.1"/>
    <property type="molecule type" value="Genomic_DNA"/>
</dbReference>
<reference evidence="3 4" key="1">
    <citation type="submission" date="2024-09" db="EMBL/GenBank/DDBJ databases">
        <authorList>
            <person name="Sun Q."/>
            <person name="Mori K."/>
        </authorList>
    </citation>
    <scope>NUCLEOTIDE SEQUENCE [LARGE SCALE GENOMIC DNA]</scope>
    <source>
        <strain evidence="3 4">CCM 8677</strain>
    </source>
</reference>
<accession>A0ABV6ICY7</accession>
<organism evidence="3 4">
    <name type="scientific">Undibacterium danionis</name>
    <dbReference type="NCBI Taxonomy" id="1812100"/>
    <lineage>
        <taxon>Bacteria</taxon>
        <taxon>Pseudomonadati</taxon>
        <taxon>Pseudomonadota</taxon>
        <taxon>Betaproteobacteria</taxon>
        <taxon>Burkholderiales</taxon>
        <taxon>Oxalobacteraceae</taxon>
        <taxon>Undibacterium</taxon>
    </lineage>
</organism>
<dbReference type="RefSeq" id="WP_390211443.1">
    <property type="nucleotide sequence ID" value="NZ_JBHLXJ010000008.1"/>
</dbReference>
<protein>
    <recommendedName>
        <fullName evidence="2">DUF7210 domain-containing protein</fullName>
    </recommendedName>
</protein>
<dbReference type="Proteomes" id="UP001589844">
    <property type="component" value="Unassembled WGS sequence"/>
</dbReference>
<dbReference type="InterPro" id="IPR055634">
    <property type="entry name" value="DUF7210"/>
</dbReference>
<evidence type="ECO:0000256" key="1">
    <source>
        <dbReference type="SAM" id="MobiDB-lite"/>
    </source>
</evidence>
<proteinExistence type="predicted"/>
<dbReference type="Pfam" id="PF23843">
    <property type="entry name" value="DUF7210"/>
    <property type="match status" value="1"/>
</dbReference>
<feature type="region of interest" description="Disordered" evidence="1">
    <location>
        <begin position="1"/>
        <end position="58"/>
    </location>
</feature>
<keyword evidence="4" id="KW-1185">Reference proteome</keyword>
<sequence>MKKIKVALLKPHTDAGKSYGQGDEIEVDEPTADWLSKNGIGERSDSSIAEGSPTKKSK</sequence>
<evidence type="ECO:0000313" key="3">
    <source>
        <dbReference type="EMBL" id="MFC0349689.1"/>
    </source>
</evidence>